<reference evidence="4" key="1">
    <citation type="submission" date="2020-01" db="EMBL/GenBank/DDBJ databases">
        <title>Genome Sequencing of Three Apophysomyces-Like Fungal Strains Confirms a Novel Fungal Genus in the Mucoromycota with divergent Burkholderia-like Endosymbiotic Bacteria.</title>
        <authorList>
            <person name="Stajich J.E."/>
            <person name="Macias A.M."/>
            <person name="Carter-House D."/>
            <person name="Lovett B."/>
            <person name="Kasson L.R."/>
            <person name="Berry K."/>
            <person name="Grigoriev I."/>
            <person name="Chang Y."/>
            <person name="Spatafora J."/>
            <person name="Kasson M.T."/>
        </authorList>
    </citation>
    <scope>NUCLEOTIDE SEQUENCE</scope>
    <source>
        <strain evidence="4">NRRL A-21654</strain>
    </source>
</reference>
<dbReference type="PANTHER" id="PTHR24173:SF74">
    <property type="entry name" value="ANKYRIN REPEAT DOMAIN-CONTAINING PROTEIN 16"/>
    <property type="match status" value="1"/>
</dbReference>
<protein>
    <recommendedName>
        <fullName evidence="6">Ankyrin</fullName>
    </recommendedName>
</protein>
<dbReference type="SMART" id="SM00248">
    <property type="entry name" value="ANK"/>
    <property type="match status" value="2"/>
</dbReference>
<name>A0A8H7BGH9_9FUNG</name>
<dbReference type="Pfam" id="PF12796">
    <property type="entry name" value="Ank_2"/>
    <property type="match status" value="1"/>
</dbReference>
<dbReference type="InterPro" id="IPR002110">
    <property type="entry name" value="Ankyrin_rpt"/>
</dbReference>
<dbReference type="PROSITE" id="PS50088">
    <property type="entry name" value="ANK_REPEAT"/>
    <property type="match status" value="1"/>
</dbReference>
<dbReference type="PROSITE" id="PS50297">
    <property type="entry name" value="ANK_REP_REGION"/>
    <property type="match status" value="1"/>
</dbReference>
<dbReference type="OrthoDB" id="9995210at2759"/>
<dbReference type="EMBL" id="JABAYA010000173">
    <property type="protein sequence ID" value="KAF7722870.1"/>
    <property type="molecule type" value="Genomic_DNA"/>
</dbReference>
<dbReference type="SUPFAM" id="SSF48403">
    <property type="entry name" value="Ankyrin repeat"/>
    <property type="match status" value="1"/>
</dbReference>
<organism evidence="4 5">
    <name type="scientific">Apophysomyces ossiformis</name>
    <dbReference type="NCBI Taxonomy" id="679940"/>
    <lineage>
        <taxon>Eukaryota</taxon>
        <taxon>Fungi</taxon>
        <taxon>Fungi incertae sedis</taxon>
        <taxon>Mucoromycota</taxon>
        <taxon>Mucoromycotina</taxon>
        <taxon>Mucoromycetes</taxon>
        <taxon>Mucorales</taxon>
        <taxon>Mucorineae</taxon>
        <taxon>Mucoraceae</taxon>
        <taxon>Apophysomyces</taxon>
    </lineage>
</organism>
<dbReference type="AlphaFoldDB" id="A0A8H7BGH9"/>
<dbReference type="InterPro" id="IPR036770">
    <property type="entry name" value="Ankyrin_rpt-contain_sf"/>
</dbReference>
<evidence type="ECO:0000256" key="1">
    <source>
        <dbReference type="ARBA" id="ARBA00022737"/>
    </source>
</evidence>
<evidence type="ECO:0000256" key="3">
    <source>
        <dbReference type="PROSITE-ProRule" id="PRU00023"/>
    </source>
</evidence>
<feature type="repeat" description="ANK" evidence="3">
    <location>
        <begin position="65"/>
        <end position="102"/>
    </location>
</feature>
<comment type="caution">
    <text evidence="4">The sequence shown here is derived from an EMBL/GenBank/DDBJ whole genome shotgun (WGS) entry which is preliminary data.</text>
</comment>
<proteinExistence type="predicted"/>
<keyword evidence="2 3" id="KW-0040">ANK repeat</keyword>
<dbReference type="Proteomes" id="UP000605846">
    <property type="component" value="Unassembled WGS sequence"/>
</dbReference>
<evidence type="ECO:0000256" key="2">
    <source>
        <dbReference type="ARBA" id="ARBA00023043"/>
    </source>
</evidence>
<keyword evidence="1" id="KW-0677">Repeat</keyword>
<evidence type="ECO:0008006" key="6">
    <source>
        <dbReference type="Google" id="ProtNLM"/>
    </source>
</evidence>
<gene>
    <name evidence="4" type="ORF">EC973_002631</name>
</gene>
<evidence type="ECO:0000313" key="4">
    <source>
        <dbReference type="EMBL" id="KAF7722870.1"/>
    </source>
</evidence>
<dbReference type="Gene3D" id="1.25.40.20">
    <property type="entry name" value="Ankyrin repeat-containing domain"/>
    <property type="match status" value="1"/>
</dbReference>
<accession>A0A8H7BGH9</accession>
<evidence type="ECO:0000313" key="5">
    <source>
        <dbReference type="Proteomes" id="UP000605846"/>
    </source>
</evidence>
<keyword evidence="5" id="KW-1185">Reference proteome</keyword>
<sequence length="144" mass="15636">MLAACRNDQDDILEDILNEGDYDINFTDGVGDTAAHYAAQFGSLACLNLLLKIDGIKLNTKNGIEGNTPLHKAVLCKDDPVLALDMVDTLLEAGADPSIENNDKQTPLMLVDPKDDDMIELLNQALAGYYTDDSDFADDDGDKE</sequence>
<dbReference type="PANTHER" id="PTHR24173">
    <property type="entry name" value="ANKYRIN REPEAT CONTAINING"/>
    <property type="match status" value="1"/>
</dbReference>